<name>A0A0H3J7S3_CLOPA</name>
<evidence type="ECO:0000313" key="3">
    <source>
        <dbReference type="Proteomes" id="UP000028042"/>
    </source>
</evidence>
<evidence type="ECO:0000313" key="2">
    <source>
        <dbReference type="EMBL" id="KRU14463.1"/>
    </source>
</evidence>
<evidence type="ECO:0000313" key="1">
    <source>
        <dbReference type="EMBL" id="AJA53512.1"/>
    </source>
</evidence>
<sequence>MALQMQYTANSGVVAQNAYIYIQSLCEMNRESLSVQLAIYYTKENKINNNVPIFSAVYTFKPDVSDTAQNYRKQAYIFLKTLDIFASAINVLEEGQPA</sequence>
<dbReference type="KEGG" id="cpat:CLPA_c34630"/>
<evidence type="ECO:0000313" key="4">
    <source>
        <dbReference type="Proteomes" id="UP000030905"/>
    </source>
</evidence>
<keyword evidence="4" id="KW-1185">Reference proteome</keyword>
<dbReference type="PATRIC" id="fig|1262449.3.peg.2595"/>
<dbReference type="RefSeq" id="WP_003445967.1">
    <property type="nucleotide sequence ID" value="NZ_ANZB01000008.1"/>
</dbReference>
<proteinExistence type="predicted"/>
<dbReference type="Proteomes" id="UP000030905">
    <property type="component" value="Chromosome"/>
</dbReference>
<dbReference type="GeneID" id="93075561"/>
<dbReference type="KEGG" id="cpae:CPAST_c34630"/>
<gene>
    <name evidence="1" type="ORF">CLPA_c34630</name>
    <name evidence="2" type="ORF">CP6013_03721</name>
</gene>
<reference evidence="1 4" key="1">
    <citation type="journal article" date="2015" name="Genome Announc.">
        <title>Complete Genome Sequence of the Nitrogen-Fixing and Solvent-Producing Clostridium pasteurianum DSM 525.</title>
        <authorList>
            <person name="Poehlein A."/>
            <person name="Grosse-Honebrink A."/>
            <person name="Zhang Y."/>
            <person name="Minton N.P."/>
            <person name="Daniel R."/>
        </authorList>
    </citation>
    <scope>NUCLEOTIDE SEQUENCE [LARGE SCALE GENOMIC DNA]</scope>
    <source>
        <strain evidence="1">DSM 525</strain>
        <strain evidence="4">DSM 525 / ATCC 6013</strain>
    </source>
</reference>
<dbReference type="EMBL" id="JPGY02000001">
    <property type="protein sequence ID" value="KRU14463.1"/>
    <property type="molecule type" value="Genomic_DNA"/>
</dbReference>
<reference evidence="2 3" key="3">
    <citation type="journal article" name="Genome Announc.">
        <title>Improved Draft Genome Sequence of Clostridium pasteurianum Strain ATCC 6013 (DSM 525) Using a Hybrid Next-Generation Sequencing Approach.</title>
        <authorList>
            <person name="Pyne M.E."/>
            <person name="Utturkar S."/>
            <person name="Brown S.D."/>
            <person name="Moo-Young M."/>
            <person name="Chung D.A."/>
            <person name="Chou C.P."/>
        </authorList>
    </citation>
    <scope>NUCLEOTIDE SEQUENCE [LARGE SCALE GENOMIC DNA]</scope>
    <source>
        <strain evidence="2 3">ATCC 6013</strain>
    </source>
</reference>
<organism evidence="1 4">
    <name type="scientific">Clostridium pasteurianum DSM 525 = ATCC 6013</name>
    <dbReference type="NCBI Taxonomy" id="1262449"/>
    <lineage>
        <taxon>Bacteria</taxon>
        <taxon>Bacillati</taxon>
        <taxon>Bacillota</taxon>
        <taxon>Clostridia</taxon>
        <taxon>Eubacteriales</taxon>
        <taxon>Clostridiaceae</taxon>
        <taxon>Clostridium</taxon>
    </lineage>
</organism>
<accession>A0A0H3J7S3</accession>
<protein>
    <submittedName>
        <fullName evidence="1">Uncharacterized protein</fullName>
    </submittedName>
</protein>
<dbReference type="EMBL" id="CP009268">
    <property type="protein sequence ID" value="AJA53512.1"/>
    <property type="molecule type" value="Genomic_DNA"/>
</dbReference>
<reference evidence="2" key="2">
    <citation type="submission" date="2015-10" db="EMBL/GenBank/DDBJ databases">
        <title>Improved Draft Genome Sequence of Clostridium pasteurianum Strain ATCC 6013 (DSM 525) Using a Hybrid Next-Generation Sequencing Approach.</title>
        <authorList>
            <person name="Pyne M.E."/>
            <person name="Utturkar S.M."/>
            <person name="Brown S.D."/>
            <person name="Moo-Young M."/>
            <person name="Chung D.A."/>
            <person name="Chou P.C."/>
        </authorList>
    </citation>
    <scope>NUCLEOTIDE SEQUENCE</scope>
    <source>
        <strain evidence="2">ATCC 6013</strain>
    </source>
</reference>
<dbReference type="AlphaFoldDB" id="A0A0H3J7S3"/>
<dbReference type="Proteomes" id="UP000028042">
    <property type="component" value="Unassembled WGS sequence"/>
</dbReference>